<dbReference type="RefSeq" id="WP_281068896.1">
    <property type="nucleotide sequence ID" value="NZ_JAGGLB010000024.1"/>
</dbReference>
<sequence length="42" mass="4489">MVLDGTLTLNYYLFISKPVIADAGNGSEENYLYFAAGFAAPA</sequence>
<organism evidence="1 2">
    <name type="scientific">Paenibacillus eucommiae</name>
    <dbReference type="NCBI Taxonomy" id="1355755"/>
    <lineage>
        <taxon>Bacteria</taxon>
        <taxon>Bacillati</taxon>
        <taxon>Bacillota</taxon>
        <taxon>Bacilli</taxon>
        <taxon>Bacillales</taxon>
        <taxon>Paenibacillaceae</taxon>
        <taxon>Paenibacillus</taxon>
    </lineage>
</organism>
<reference evidence="1 2" key="1">
    <citation type="submission" date="2021-03" db="EMBL/GenBank/DDBJ databases">
        <title>Genomic Encyclopedia of Type Strains, Phase IV (KMG-IV): sequencing the most valuable type-strain genomes for metagenomic binning, comparative biology and taxonomic classification.</title>
        <authorList>
            <person name="Goeker M."/>
        </authorList>
    </citation>
    <scope>NUCLEOTIDE SEQUENCE [LARGE SCALE GENOMIC DNA]</scope>
    <source>
        <strain evidence="1 2">DSM 26048</strain>
    </source>
</reference>
<keyword evidence="2" id="KW-1185">Reference proteome</keyword>
<protein>
    <submittedName>
        <fullName evidence="1">Uncharacterized protein</fullName>
    </submittedName>
</protein>
<dbReference type="EMBL" id="JAGGLB010000024">
    <property type="protein sequence ID" value="MBP1994239.1"/>
    <property type="molecule type" value="Genomic_DNA"/>
</dbReference>
<comment type="caution">
    <text evidence="1">The sequence shown here is derived from an EMBL/GenBank/DDBJ whole genome shotgun (WGS) entry which is preliminary data.</text>
</comment>
<dbReference type="Proteomes" id="UP001519287">
    <property type="component" value="Unassembled WGS sequence"/>
</dbReference>
<name>A0ABS4J313_9BACL</name>
<proteinExistence type="predicted"/>
<evidence type="ECO:0000313" key="2">
    <source>
        <dbReference type="Proteomes" id="UP001519287"/>
    </source>
</evidence>
<gene>
    <name evidence="1" type="ORF">J2Z66_005875</name>
</gene>
<evidence type="ECO:0000313" key="1">
    <source>
        <dbReference type="EMBL" id="MBP1994239.1"/>
    </source>
</evidence>
<accession>A0ABS4J313</accession>